<evidence type="ECO:0000256" key="1">
    <source>
        <dbReference type="SAM" id="MobiDB-lite"/>
    </source>
</evidence>
<protein>
    <submittedName>
        <fullName evidence="2">Uncharacterized protein</fullName>
    </submittedName>
</protein>
<feature type="region of interest" description="Disordered" evidence="1">
    <location>
        <begin position="80"/>
        <end position="118"/>
    </location>
</feature>
<keyword evidence="3" id="KW-1185">Reference proteome</keyword>
<name>A0A2W2DTX5_9ACTN</name>
<dbReference type="EMBL" id="POUB01000116">
    <property type="protein sequence ID" value="PZF96253.1"/>
    <property type="molecule type" value="Genomic_DNA"/>
</dbReference>
<accession>A0A2W2DTX5</accession>
<dbReference type="AlphaFoldDB" id="A0A2W2DTX5"/>
<evidence type="ECO:0000313" key="2">
    <source>
        <dbReference type="EMBL" id="PZF96253.1"/>
    </source>
</evidence>
<sequence>MDCRTQGSVNTCRYTPADRYDSYSGYDLQCAGFGRCGGDPSDYLWEIHSAEVYERDEWEYDRCQPWNPCNTKPGQVEGYVPPGLYGNKGTKKSSNVTKSATKVKTSKSSTKTAKKKKK</sequence>
<reference evidence="2 3" key="1">
    <citation type="submission" date="2018-01" db="EMBL/GenBank/DDBJ databases">
        <title>Draft genome sequence of Salinispora sp. 13K206.</title>
        <authorList>
            <person name="Sahin N."/>
            <person name="Saygin H."/>
            <person name="Ay H."/>
        </authorList>
    </citation>
    <scope>NUCLEOTIDE SEQUENCE [LARGE SCALE GENOMIC DNA]</scope>
    <source>
        <strain evidence="2 3">13K206</strain>
    </source>
</reference>
<gene>
    <name evidence="2" type="ORF">C1I99_17375</name>
</gene>
<dbReference type="Proteomes" id="UP000248749">
    <property type="component" value="Unassembled WGS sequence"/>
</dbReference>
<proteinExistence type="predicted"/>
<comment type="caution">
    <text evidence="2">The sequence shown here is derived from an EMBL/GenBank/DDBJ whole genome shotgun (WGS) entry which is preliminary data.</text>
</comment>
<organism evidence="2 3">
    <name type="scientific">Micromonospora deserti</name>
    <dbReference type="NCBI Taxonomy" id="2070366"/>
    <lineage>
        <taxon>Bacteria</taxon>
        <taxon>Bacillati</taxon>
        <taxon>Actinomycetota</taxon>
        <taxon>Actinomycetes</taxon>
        <taxon>Micromonosporales</taxon>
        <taxon>Micromonosporaceae</taxon>
        <taxon>Micromonospora</taxon>
    </lineage>
</organism>
<feature type="compositionally biased region" description="Low complexity" evidence="1">
    <location>
        <begin position="92"/>
        <end position="111"/>
    </location>
</feature>
<evidence type="ECO:0000313" key="3">
    <source>
        <dbReference type="Proteomes" id="UP000248749"/>
    </source>
</evidence>